<proteinExistence type="predicted"/>
<comment type="caution">
    <text evidence="1">The sequence shown here is derived from an EMBL/GenBank/DDBJ whole genome shotgun (WGS) entry which is preliminary data.</text>
</comment>
<keyword evidence="2" id="KW-1185">Reference proteome</keyword>
<protein>
    <submittedName>
        <fullName evidence="1">Uncharacterized protein</fullName>
    </submittedName>
</protein>
<accession>A0A3S3VNL5</accession>
<dbReference type="Proteomes" id="UP000286701">
    <property type="component" value="Unassembled WGS sequence"/>
</dbReference>
<reference evidence="1 2" key="1">
    <citation type="submission" date="2019-01" db="EMBL/GenBank/DDBJ databases">
        <title>Mucilaginibacter antarcticum sp. nov., isolated from antarctic soil.</title>
        <authorList>
            <person name="Yan Y.-Q."/>
            <person name="Du Z.-J."/>
        </authorList>
    </citation>
    <scope>NUCLEOTIDE SEQUENCE [LARGE SCALE GENOMIC DNA]</scope>
    <source>
        <strain evidence="1 2">F01003</strain>
    </source>
</reference>
<gene>
    <name evidence="1" type="ORF">EPL05_02315</name>
</gene>
<dbReference type="AlphaFoldDB" id="A0A3S3VNL5"/>
<dbReference type="RefSeq" id="WP_128531895.1">
    <property type="nucleotide sequence ID" value="NZ_SBIW01000001.1"/>
</dbReference>
<dbReference type="OrthoDB" id="964950at2"/>
<evidence type="ECO:0000313" key="1">
    <source>
        <dbReference type="EMBL" id="RWY57389.1"/>
    </source>
</evidence>
<dbReference type="EMBL" id="SBIW01000001">
    <property type="protein sequence ID" value="RWY57389.1"/>
    <property type="molecule type" value="Genomic_DNA"/>
</dbReference>
<evidence type="ECO:0000313" key="2">
    <source>
        <dbReference type="Proteomes" id="UP000286701"/>
    </source>
</evidence>
<organism evidence="1 2">
    <name type="scientific">Mucilaginibacter gilvus</name>
    <dbReference type="NCBI Taxonomy" id="2305909"/>
    <lineage>
        <taxon>Bacteria</taxon>
        <taxon>Pseudomonadati</taxon>
        <taxon>Bacteroidota</taxon>
        <taxon>Sphingobacteriia</taxon>
        <taxon>Sphingobacteriales</taxon>
        <taxon>Sphingobacteriaceae</taxon>
        <taxon>Mucilaginibacter</taxon>
    </lineage>
</organism>
<name>A0A3S3VNL5_9SPHI</name>
<sequence>METIKVNIINPKALKLLNDLADMDLISIQESPKNDLESILAQLRSQSNSAPSLEEITKEVEAVRAERYAK</sequence>